<dbReference type="EMBL" id="GBRH01184132">
    <property type="protein sequence ID" value="JAE13764.1"/>
    <property type="molecule type" value="Transcribed_RNA"/>
</dbReference>
<accession>A0A0A9FRA5</accession>
<reference evidence="1" key="2">
    <citation type="journal article" date="2015" name="Data Brief">
        <title>Shoot transcriptome of the giant reed, Arundo donax.</title>
        <authorList>
            <person name="Barrero R.A."/>
            <person name="Guerrero F.D."/>
            <person name="Moolhuijzen P."/>
            <person name="Goolsby J.A."/>
            <person name="Tidwell J."/>
            <person name="Bellgard S.E."/>
            <person name="Bellgard M.I."/>
        </authorList>
    </citation>
    <scope>NUCLEOTIDE SEQUENCE</scope>
    <source>
        <tissue evidence="1">Shoot tissue taken approximately 20 cm above the soil surface</tissue>
    </source>
</reference>
<reference evidence="1" key="1">
    <citation type="submission" date="2014-09" db="EMBL/GenBank/DDBJ databases">
        <authorList>
            <person name="Magalhaes I.L.F."/>
            <person name="Oliveira U."/>
            <person name="Santos F.R."/>
            <person name="Vidigal T.H.D.A."/>
            <person name="Brescovit A.D."/>
            <person name="Santos A.J."/>
        </authorList>
    </citation>
    <scope>NUCLEOTIDE SEQUENCE</scope>
    <source>
        <tissue evidence="1">Shoot tissue taken approximately 20 cm above the soil surface</tissue>
    </source>
</reference>
<proteinExistence type="predicted"/>
<sequence>MLSILKSQSQNYMEFCRYLDTCIDFAMVCHAY</sequence>
<name>A0A0A9FRA5_ARUDO</name>
<organism evidence="1">
    <name type="scientific">Arundo donax</name>
    <name type="common">Giant reed</name>
    <name type="synonym">Donax arundinaceus</name>
    <dbReference type="NCBI Taxonomy" id="35708"/>
    <lineage>
        <taxon>Eukaryota</taxon>
        <taxon>Viridiplantae</taxon>
        <taxon>Streptophyta</taxon>
        <taxon>Embryophyta</taxon>
        <taxon>Tracheophyta</taxon>
        <taxon>Spermatophyta</taxon>
        <taxon>Magnoliopsida</taxon>
        <taxon>Liliopsida</taxon>
        <taxon>Poales</taxon>
        <taxon>Poaceae</taxon>
        <taxon>PACMAD clade</taxon>
        <taxon>Arundinoideae</taxon>
        <taxon>Arundineae</taxon>
        <taxon>Arundo</taxon>
    </lineage>
</organism>
<evidence type="ECO:0000313" key="1">
    <source>
        <dbReference type="EMBL" id="JAE13764.1"/>
    </source>
</evidence>
<protein>
    <submittedName>
        <fullName evidence="1">Uncharacterized protein</fullName>
    </submittedName>
</protein>
<dbReference type="AlphaFoldDB" id="A0A0A9FRA5"/>